<evidence type="ECO:0000259" key="5">
    <source>
        <dbReference type="PROSITE" id="PS50893"/>
    </source>
</evidence>
<dbReference type="GO" id="GO:0016887">
    <property type="term" value="F:ATP hydrolysis activity"/>
    <property type="evidence" value="ECO:0007669"/>
    <property type="project" value="InterPro"/>
</dbReference>
<dbReference type="AlphaFoldDB" id="A0A0F7FBR9"/>
<dbReference type="InterPro" id="IPR003593">
    <property type="entry name" value="AAA+_ATPase"/>
</dbReference>
<comment type="similarity">
    <text evidence="1">Belongs to the ABC transporter superfamily.</text>
</comment>
<evidence type="ECO:0000256" key="3">
    <source>
        <dbReference type="ARBA" id="ARBA00022741"/>
    </source>
</evidence>
<keyword evidence="4 6" id="KW-0067">ATP-binding</keyword>
<dbReference type="SUPFAM" id="SSF52540">
    <property type="entry name" value="P-loop containing nucleoside triphosphate hydrolases"/>
    <property type="match status" value="1"/>
</dbReference>
<dbReference type="PANTHER" id="PTHR43335">
    <property type="entry name" value="ABC TRANSPORTER, ATP-BINDING PROTEIN"/>
    <property type="match status" value="1"/>
</dbReference>
<feature type="domain" description="ABC transporter" evidence="5">
    <location>
        <begin position="3"/>
        <end position="231"/>
    </location>
</feature>
<keyword evidence="3" id="KW-0547">Nucleotide-binding</keyword>
<dbReference type="Pfam" id="PF00005">
    <property type="entry name" value="ABC_tran"/>
    <property type="match status" value="1"/>
</dbReference>
<dbReference type="OrthoDB" id="9804819at2"/>
<dbReference type="EMBL" id="CP011114">
    <property type="protein sequence ID" value="AKG35728.1"/>
    <property type="molecule type" value="Genomic_DNA"/>
</dbReference>
<protein>
    <submittedName>
        <fullName evidence="6">ABC transporter ATP-binding protein</fullName>
    </submittedName>
</protein>
<dbReference type="InterPro" id="IPR017871">
    <property type="entry name" value="ABC_transporter-like_CS"/>
</dbReference>
<evidence type="ECO:0000313" key="6">
    <source>
        <dbReference type="EMBL" id="AKG35728.1"/>
    </source>
</evidence>
<dbReference type="InterPro" id="IPR003439">
    <property type="entry name" value="ABC_transporter-like_ATP-bd"/>
</dbReference>
<dbReference type="HOGENOM" id="CLU_000604_1_2_9"/>
<dbReference type="InterPro" id="IPR027417">
    <property type="entry name" value="P-loop_NTPase"/>
</dbReference>
<evidence type="ECO:0000313" key="7">
    <source>
        <dbReference type="Proteomes" id="UP000034189"/>
    </source>
</evidence>
<dbReference type="Gene3D" id="3.40.50.300">
    <property type="entry name" value="P-loop containing nucleotide triphosphate hydrolases"/>
    <property type="match status" value="1"/>
</dbReference>
<evidence type="ECO:0000256" key="2">
    <source>
        <dbReference type="ARBA" id="ARBA00022448"/>
    </source>
</evidence>
<reference evidence="6 7" key="1">
    <citation type="submission" date="2015-03" db="EMBL/GenBank/DDBJ databases">
        <authorList>
            <person name="Abdul Halim M."/>
        </authorList>
    </citation>
    <scope>NUCLEOTIDE SEQUENCE [LARGE SCALE GENOMIC DNA]</scope>
    <source>
        <strain evidence="6 7">ATCC 35681</strain>
    </source>
</reference>
<dbReference type="Proteomes" id="UP000034189">
    <property type="component" value="Chromosome"/>
</dbReference>
<keyword evidence="2" id="KW-0813">Transport</keyword>
<proteinExistence type="inferred from homology"/>
<gene>
    <name evidence="6" type="ORF">VK70_15070</name>
</gene>
<evidence type="ECO:0000256" key="4">
    <source>
        <dbReference type="ARBA" id="ARBA00022840"/>
    </source>
</evidence>
<dbReference type="PROSITE" id="PS00211">
    <property type="entry name" value="ABC_TRANSPORTER_1"/>
    <property type="match status" value="1"/>
</dbReference>
<dbReference type="RefSeq" id="WP_025698539.1">
    <property type="nucleotide sequence ID" value="NZ_ASQQ01000607.1"/>
</dbReference>
<dbReference type="CDD" id="cd03264">
    <property type="entry name" value="ABC_drug_resistance_like"/>
    <property type="match status" value="1"/>
</dbReference>
<reference evidence="6 7" key="2">
    <citation type="journal article" date="2016" name="Genome Announc.">
        <title>Genome Sequence of a Gram-Positive Diazotroph, Paenibacillus durus Type Strain ATCC 35681.</title>
        <authorList>
            <person name="Halim M.A."/>
            <person name="Rahman A.Y."/>
            <person name="Sim K.S."/>
            <person name="Yam H.C."/>
            <person name="Rahim A.A."/>
            <person name="Ghazali A.H."/>
            <person name="Najimudin N."/>
        </authorList>
    </citation>
    <scope>NUCLEOTIDE SEQUENCE [LARGE SCALE GENOMIC DNA]</scope>
    <source>
        <strain evidence="6 7">ATCC 35681</strain>
    </source>
</reference>
<dbReference type="PANTHER" id="PTHR43335:SF2">
    <property type="entry name" value="ABC TRANSPORTER, ATP-BINDING PROTEIN"/>
    <property type="match status" value="1"/>
</dbReference>
<dbReference type="SMART" id="SM00382">
    <property type="entry name" value="AAA"/>
    <property type="match status" value="1"/>
</dbReference>
<organism evidence="6 7">
    <name type="scientific">Paenibacillus durus ATCC 35681</name>
    <dbReference type="NCBI Taxonomy" id="1333534"/>
    <lineage>
        <taxon>Bacteria</taxon>
        <taxon>Bacillati</taxon>
        <taxon>Bacillota</taxon>
        <taxon>Bacilli</taxon>
        <taxon>Bacillales</taxon>
        <taxon>Paenibacillaceae</taxon>
        <taxon>Paenibacillus</taxon>
    </lineage>
</organism>
<accession>A0A0F7FBR9</accession>
<name>A0A0F7FBR9_PAEDU</name>
<evidence type="ECO:0000256" key="1">
    <source>
        <dbReference type="ARBA" id="ARBA00005417"/>
    </source>
</evidence>
<dbReference type="GO" id="GO:0005524">
    <property type="term" value="F:ATP binding"/>
    <property type="evidence" value="ECO:0007669"/>
    <property type="project" value="UniProtKB-KW"/>
</dbReference>
<dbReference type="PATRIC" id="fig|1333534.5.peg.3321"/>
<dbReference type="PROSITE" id="PS50893">
    <property type="entry name" value="ABC_TRANSPORTER_2"/>
    <property type="match status" value="1"/>
</dbReference>
<sequence length="305" mass="33693">MNLSIDSIVKRYRRATALDSVSLELEEGLYGLLGPNGSGKTTLLRIVADVLRPTSGEVRLDGVDKDRLGGQYREVIGYLPQEFGLYKEFTVIDFMLYIAALKGIDRRSAVERSHMLLEQVGLEGMEKKSCGKLSGGMKRRLGIAQALLNDPKLLILDEPTAGLDPEERMRFRKLLSDISGQKIVLLSTHIVSDIEMIAGELILIENGRLIGSGTPEELLEELRGQVWTAKVTEEEYGAFESALLNTNASAHPSARIVNVTRKGSGIEARILAEEQPLPGARPDEPGLEDLYLHCFKSKYEGRRGD</sequence>